<comment type="caution">
    <text evidence="2">The sequence shown here is derived from an EMBL/GenBank/DDBJ whole genome shotgun (WGS) entry which is preliminary data.</text>
</comment>
<sequence length="320" mass="35468">MDRRKVIAALGIAGMVVPMLTSAARNALEPILPTDKHIFNTQGSKFVFIGSDHLQDPKVNIEEPLDALFLETGMEGYLKQGSTEYQDPHVERTYQWISPKIRSENIPILYGDIPFRNILTGYGNIAIATGVSVGAAAFSADQIAVPRRSFFKRGATALLGLWGYGKLGNTLFAAIPEILRSNRLKYARDLGIAAEIAHPEDLSLLFRNAVIADKLLFYAQQLKQQGIEEPTIALAMGEGHELISEYLKHGKKFCLEIIDNYPEPLLTAFFGDNYSDYLPTLYEVRKEGNATNAKMFQDPDLLRITGKEQEITTGSSEILG</sequence>
<name>A0A1F7ISQ9_9BACT</name>
<feature type="chain" id="PRO_5009529380" evidence="1">
    <location>
        <begin position="24"/>
        <end position="320"/>
    </location>
</feature>
<feature type="signal peptide" evidence="1">
    <location>
        <begin position="1"/>
        <end position="23"/>
    </location>
</feature>
<evidence type="ECO:0000313" key="3">
    <source>
        <dbReference type="Proteomes" id="UP000177141"/>
    </source>
</evidence>
<evidence type="ECO:0000313" key="2">
    <source>
        <dbReference type="EMBL" id="OGK46365.1"/>
    </source>
</evidence>
<reference evidence="2 3" key="1">
    <citation type="journal article" date="2016" name="Nat. Commun.">
        <title>Thousands of microbial genomes shed light on interconnected biogeochemical processes in an aquifer system.</title>
        <authorList>
            <person name="Anantharaman K."/>
            <person name="Brown C.T."/>
            <person name="Hug L.A."/>
            <person name="Sharon I."/>
            <person name="Castelle C.J."/>
            <person name="Probst A.J."/>
            <person name="Thomas B.C."/>
            <person name="Singh A."/>
            <person name="Wilkins M.J."/>
            <person name="Karaoz U."/>
            <person name="Brodie E.L."/>
            <person name="Williams K.H."/>
            <person name="Hubbard S.S."/>
            <person name="Banfield J.F."/>
        </authorList>
    </citation>
    <scope>NUCLEOTIDE SEQUENCE [LARGE SCALE GENOMIC DNA]</scope>
</reference>
<keyword evidence="1" id="KW-0732">Signal</keyword>
<organism evidence="2 3">
    <name type="scientific">Candidatus Roizmanbacteria bacterium RIFCSPLOWO2_01_FULL_38_12</name>
    <dbReference type="NCBI Taxonomy" id="1802061"/>
    <lineage>
        <taxon>Bacteria</taxon>
        <taxon>Candidatus Roizmaniibacteriota</taxon>
    </lineage>
</organism>
<dbReference type="STRING" id="1802061.A3A93_03260"/>
<gene>
    <name evidence="2" type="ORF">A3A93_03260</name>
</gene>
<dbReference type="AlphaFoldDB" id="A0A1F7ISQ9"/>
<protein>
    <submittedName>
        <fullName evidence="2">Uncharacterized protein</fullName>
    </submittedName>
</protein>
<proteinExistence type="predicted"/>
<accession>A0A1F7ISQ9</accession>
<dbReference type="Proteomes" id="UP000177141">
    <property type="component" value="Unassembled WGS sequence"/>
</dbReference>
<dbReference type="EMBL" id="MGAL01000043">
    <property type="protein sequence ID" value="OGK46365.1"/>
    <property type="molecule type" value="Genomic_DNA"/>
</dbReference>
<evidence type="ECO:0000256" key="1">
    <source>
        <dbReference type="SAM" id="SignalP"/>
    </source>
</evidence>